<dbReference type="InParanoid" id="Q4DTH8"/>
<dbReference type="Proteomes" id="UP000002296">
    <property type="component" value="Unassembled WGS sequence"/>
</dbReference>
<dbReference type="PaxDb" id="353153-Q4DTH8"/>
<keyword evidence="1" id="KW-0472">Membrane</keyword>
<evidence type="ECO:0000313" key="2">
    <source>
        <dbReference type="EMBL" id="EAN95820.1"/>
    </source>
</evidence>
<dbReference type="AlphaFoldDB" id="Q4DTH8"/>
<evidence type="ECO:0000256" key="1">
    <source>
        <dbReference type="SAM" id="Phobius"/>
    </source>
</evidence>
<dbReference type="RefSeq" id="XP_817671.1">
    <property type="nucleotide sequence ID" value="XM_812578.1"/>
</dbReference>
<feature type="transmembrane region" description="Helical" evidence="1">
    <location>
        <begin position="20"/>
        <end position="40"/>
    </location>
</feature>
<keyword evidence="3" id="KW-1185">Reference proteome</keyword>
<gene>
    <name evidence="2" type="ORF">Tc00.1047053508737.60</name>
</gene>
<dbReference type="GeneID" id="3549729"/>
<dbReference type="KEGG" id="tcr:508737.60"/>
<proteinExistence type="predicted"/>
<evidence type="ECO:0000313" key="3">
    <source>
        <dbReference type="Proteomes" id="UP000002296"/>
    </source>
</evidence>
<dbReference type="EMBL" id="AAHK01000188">
    <property type="protein sequence ID" value="EAN95820.1"/>
    <property type="molecule type" value="Genomic_DNA"/>
</dbReference>
<accession>Q4DTH8</accession>
<comment type="caution">
    <text evidence="2">The sequence shown here is derived from an EMBL/GenBank/DDBJ whole genome shotgun (WGS) entry which is preliminary data.</text>
</comment>
<keyword evidence="1" id="KW-1133">Transmembrane helix</keyword>
<keyword evidence="1" id="KW-0812">Transmembrane</keyword>
<protein>
    <submittedName>
        <fullName evidence="2">Uncharacterized protein</fullName>
    </submittedName>
</protein>
<reference evidence="2 3" key="1">
    <citation type="journal article" date="2005" name="Science">
        <title>The genome sequence of Trypanosoma cruzi, etiologic agent of Chagas disease.</title>
        <authorList>
            <person name="El-Sayed N.M."/>
            <person name="Myler P.J."/>
            <person name="Bartholomeu D.C."/>
            <person name="Nilsson D."/>
            <person name="Aggarwal G."/>
            <person name="Tran A.N."/>
            <person name="Ghedin E."/>
            <person name="Worthey E.A."/>
            <person name="Delcher A.L."/>
            <person name="Blandin G."/>
            <person name="Westenberger S.J."/>
            <person name="Caler E."/>
            <person name="Cerqueira G.C."/>
            <person name="Branche C."/>
            <person name="Haas B."/>
            <person name="Anupama A."/>
            <person name="Arner E."/>
            <person name="Aslund L."/>
            <person name="Attipoe P."/>
            <person name="Bontempi E."/>
            <person name="Bringaud F."/>
            <person name="Burton P."/>
            <person name="Cadag E."/>
            <person name="Campbell D.A."/>
            <person name="Carrington M."/>
            <person name="Crabtree J."/>
            <person name="Darban H."/>
            <person name="da Silveira J.F."/>
            <person name="de Jong P."/>
            <person name="Edwards K."/>
            <person name="Englund P.T."/>
            <person name="Fazelina G."/>
            <person name="Feldblyum T."/>
            <person name="Ferella M."/>
            <person name="Frasch A.C."/>
            <person name="Gull K."/>
            <person name="Horn D."/>
            <person name="Hou L."/>
            <person name="Huang Y."/>
            <person name="Kindlund E."/>
            <person name="Klingbeil M."/>
            <person name="Kluge S."/>
            <person name="Koo H."/>
            <person name="Lacerda D."/>
            <person name="Levin M.J."/>
            <person name="Lorenzi H."/>
            <person name="Louie T."/>
            <person name="Machado C.R."/>
            <person name="McCulloch R."/>
            <person name="McKenna A."/>
            <person name="Mizuno Y."/>
            <person name="Mottram J.C."/>
            <person name="Nelson S."/>
            <person name="Ochaya S."/>
            <person name="Osoegawa K."/>
            <person name="Pai G."/>
            <person name="Parsons M."/>
            <person name="Pentony M."/>
            <person name="Pettersson U."/>
            <person name="Pop M."/>
            <person name="Ramirez J.L."/>
            <person name="Rinta J."/>
            <person name="Robertson L."/>
            <person name="Salzberg S.L."/>
            <person name="Sanchez D.O."/>
            <person name="Seyler A."/>
            <person name="Sharma R."/>
            <person name="Shetty J."/>
            <person name="Simpson A.J."/>
            <person name="Sisk E."/>
            <person name="Tammi M.T."/>
            <person name="Tarleton R."/>
            <person name="Teixeira S."/>
            <person name="Van Aken S."/>
            <person name="Vogt C."/>
            <person name="Ward P.N."/>
            <person name="Wickstead B."/>
            <person name="Wortman J."/>
            <person name="White O."/>
            <person name="Fraser C.M."/>
            <person name="Stuart K.D."/>
            <person name="Andersson B."/>
        </authorList>
    </citation>
    <scope>NUCLEOTIDE SEQUENCE [LARGE SCALE GENOMIC DNA]</scope>
    <source>
        <strain evidence="2 3">CL Brener</strain>
    </source>
</reference>
<organism evidence="2 3">
    <name type="scientific">Trypanosoma cruzi (strain CL Brener)</name>
    <dbReference type="NCBI Taxonomy" id="353153"/>
    <lineage>
        <taxon>Eukaryota</taxon>
        <taxon>Discoba</taxon>
        <taxon>Euglenozoa</taxon>
        <taxon>Kinetoplastea</taxon>
        <taxon>Metakinetoplastina</taxon>
        <taxon>Trypanosomatida</taxon>
        <taxon>Trypanosomatidae</taxon>
        <taxon>Trypanosoma</taxon>
        <taxon>Schizotrypanum</taxon>
    </lineage>
</organism>
<name>Q4DTH8_TRYCC</name>
<sequence length="106" mass="12950">MMTMRTLHETRFGRCRFFFFFVMFSFLFLFFLSFCFLSLFPHFLPLCLFLCVCLHCRRLMFIWFDLIFFPRPSTPFFFFFFGRDDTIRVVLSRPAMCSQLLLPPPS</sequence>